<dbReference type="Pfam" id="PF04397">
    <property type="entry name" value="LytTR"/>
    <property type="match status" value="1"/>
</dbReference>
<dbReference type="GO" id="GO:0003677">
    <property type="term" value="F:DNA binding"/>
    <property type="evidence" value="ECO:0007669"/>
    <property type="project" value="InterPro"/>
</dbReference>
<dbReference type="Proteomes" id="UP000198901">
    <property type="component" value="Unassembled WGS sequence"/>
</dbReference>
<keyword evidence="1" id="KW-0597">Phosphoprotein</keyword>
<dbReference type="SMART" id="SM00448">
    <property type="entry name" value="REC"/>
    <property type="match status" value="1"/>
</dbReference>
<evidence type="ECO:0000256" key="1">
    <source>
        <dbReference type="PROSITE-ProRule" id="PRU00169"/>
    </source>
</evidence>
<dbReference type="PROSITE" id="PS50930">
    <property type="entry name" value="HTH_LYTTR"/>
    <property type="match status" value="1"/>
</dbReference>
<dbReference type="InterPro" id="IPR011006">
    <property type="entry name" value="CheY-like_superfamily"/>
</dbReference>
<sequence length="244" mass="27882">MMNCLAVDDESLALDLLEDNIQKVPFLNLVKRCKNAFEAQEIMQQQQIDLLFLDIQMPGITGLQFVQSMAQPNPPMVIFVTAYEEFALEGFNLDVVDYLLKPVSFDRFLKAVNKANELFTLRKQEGTRPQPETATAPEYLFVNADYSLVKIRISEIQYVEGLKDYVKIYLEGQPRPVITRLTMKAMEEKLPSGPFMRVHKSFIIAFDKIESIRNLRIKIGQVHIPISESYGEALFKAINAGKVE</sequence>
<dbReference type="InterPro" id="IPR007492">
    <property type="entry name" value="LytTR_DNA-bd_dom"/>
</dbReference>
<dbReference type="PROSITE" id="PS50110">
    <property type="entry name" value="RESPONSE_REGULATORY"/>
    <property type="match status" value="1"/>
</dbReference>
<reference evidence="4 5" key="1">
    <citation type="submission" date="2016-10" db="EMBL/GenBank/DDBJ databases">
        <authorList>
            <person name="de Groot N.N."/>
        </authorList>
    </citation>
    <scope>NUCLEOTIDE SEQUENCE [LARGE SCALE GENOMIC DNA]</scope>
    <source>
        <strain evidence="4 5">DSM 21668</strain>
    </source>
</reference>
<dbReference type="SUPFAM" id="SSF52172">
    <property type="entry name" value="CheY-like"/>
    <property type="match status" value="1"/>
</dbReference>
<protein>
    <submittedName>
        <fullName evidence="4">Two component transcriptional regulator, LytTR family</fullName>
    </submittedName>
</protein>
<dbReference type="AlphaFoldDB" id="A0A1G9MHV4"/>
<feature type="domain" description="HTH LytTR-type" evidence="3">
    <location>
        <begin position="147"/>
        <end position="240"/>
    </location>
</feature>
<dbReference type="SMART" id="SM00850">
    <property type="entry name" value="LytTR"/>
    <property type="match status" value="1"/>
</dbReference>
<evidence type="ECO:0000259" key="2">
    <source>
        <dbReference type="PROSITE" id="PS50110"/>
    </source>
</evidence>
<dbReference type="GO" id="GO:0000156">
    <property type="term" value="F:phosphorelay response regulator activity"/>
    <property type="evidence" value="ECO:0007669"/>
    <property type="project" value="InterPro"/>
</dbReference>
<dbReference type="RefSeq" id="WP_317039208.1">
    <property type="nucleotide sequence ID" value="NZ_FNGS01000003.1"/>
</dbReference>
<dbReference type="FunFam" id="3.40.50.2300:FF:000051">
    <property type="entry name" value="Two-component response regulator yehT"/>
    <property type="match status" value="1"/>
</dbReference>
<organism evidence="4 5">
    <name type="scientific">Siphonobacter aquaeclarae</name>
    <dbReference type="NCBI Taxonomy" id="563176"/>
    <lineage>
        <taxon>Bacteria</taxon>
        <taxon>Pseudomonadati</taxon>
        <taxon>Bacteroidota</taxon>
        <taxon>Cytophagia</taxon>
        <taxon>Cytophagales</taxon>
        <taxon>Cytophagaceae</taxon>
        <taxon>Siphonobacter</taxon>
    </lineage>
</organism>
<evidence type="ECO:0000259" key="3">
    <source>
        <dbReference type="PROSITE" id="PS50930"/>
    </source>
</evidence>
<name>A0A1G9MHV4_9BACT</name>
<evidence type="ECO:0000313" key="5">
    <source>
        <dbReference type="Proteomes" id="UP000198901"/>
    </source>
</evidence>
<dbReference type="Gene3D" id="3.40.50.2300">
    <property type="match status" value="1"/>
</dbReference>
<gene>
    <name evidence="4" type="ORF">SAMN04488090_1612</name>
</gene>
<dbReference type="InterPro" id="IPR046947">
    <property type="entry name" value="LytR-like"/>
</dbReference>
<feature type="domain" description="Response regulatory" evidence="2">
    <location>
        <begin position="3"/>
        <end position="116"/>
    </location>
</feature>
<dbReference type="PANTHER" id="PTHR37299">
    <property type="entry name" value="TRANSCRIPTIONAL REGULATOR-RELATED"/>
    <property type="match status" value="1"/>
</dbReference>
<dbReference type="PANTHER" id="PTHR37299:SF1">
    <property type="entry name" value="STAGE 0 SPORULATION PROTEIN A HOMOLOG"/>
    <property type="match status" value="1"/>
</dbReference>
<proteinExistence type="predicted"/>
<evidence type="ECO:0000313" key="4">
    <source>
        <dbReference type="EMBL" id="SDL73856.1"/>
    </source>
</evidence>
<dbReference type="Gene3D" id="2.40.50.1020">
    <property type="entry name" value="LytTr DNA-binding domain"/>
    <property type="match status" value="1"/>
</dbReference>
<feature type="modified residue" description="4-aspartylphosphate" evidence="1">
    <location>
        <position position="54"/>
    </location>
</feature>
<dbReference type="InterPro" id="IPR001789">
    <property type="entry name" value="Sig_transdc_resp-reg_receiver"/>
</dbReference>
<dbReference type="STRING" id="563176.SAMN04488090_1612"/>
<accession>A0A1G9MHV4</accession>
<keyword evidence="5" id="KW-1185">Reference proteome</keyword>
<dbReference type="Pfam" id="PF00072">
    <property type="entry name" value="Response_reg"/>
    <property type="match status" value="1"/>
</dbReference>
<dbReference type="EMBL" id="FNGS01000003">
    <property type="protein sequence ID" value="SDL73856.1"/>
    <property type="molecule type" value="Genomic_DNA"/>
</dbReference>